<dbReference type="AlphaFoldDB" id="A0A8J4BTG5"/>
<dbReference type="Proteomes" id="UP000747399">
    <property type="component" value="Unassembled WGS sequence"/>
</dbReference>
<organism evidence="1 2">
    <name type="scientific">Volvox africanus</name>
    <dbReference type="NCBI Taxonomy" id="51714"/>
    <lineage>
        <taxon>Eukaryota</taxon>
        <taxon>Viridiplantae</taxon>
        <taxon>Chlorophyta</taxon>
        <taxon>core chlorophytes</taxon>
        <taxon>Chlorophyceae</taxon>
        <taxon>CS clade</taxon>
        <taxon>Chlamydomonadales</taxon>
        <taxon>Volvocaceae</taxon>
        <taxon>Volvox</taxon>
    </lineage>
</organism>
<proteinExistence type="predicted"/>
<comment type="caution">
    <text evidence="1">The sequence shown here is derived from an EMBL/GenBank/DDBJ whole genome shotgun (WGS) entry which is preliminary data.</text>
</comment>
<accession>A0A8J4BTG5</accession>
<evidence type="ECO:0000313" key="2">
    <source>
        <dbReference type="Proteomes" id="UP000747399"/>
    </source>
</evidence>
<feature type="non-terminal residue" evidence="1">
    <location>
        <position position="1"/>
    </location>
</feature>
<keyword evidence="2" id="KW-1185">Reference proteome</keyword>
<protein>
    <submittedName>
        <fullName evidence="1">Uncharacterized protein</fullName>
    </submittedName>
</protein>
<evidence type="ECO:0000313" key="1">
    <source>
        <dbReference type="EMBL" id="GIL65079.1"/>
    </source>
</evidence>
<name>A0A8J4BTG5_9CHLO</name>
<sequence>NLEPCKGLCLISFNQTRNIVEHVFHSYVDVLCFPPSLHARHLPSPLVPKNLSAECMEPVFMLRPLQNPDPSYLFVLPHEQRTAHFGVEGPSTLLSTDDGALRLLTAVLPQ</sequence>
<dbReference type="EMBL" id="BNCO01000072">
    <property type="protein sequence ID" value="GIL65079.1"/>
    <property type="molecule type" value="Genomic_DNA"/>
</dbReference>
<feature type="non-terminal residue" evidence="1">
    <location>
        <position position="110"/>
    </location>
</feature>
<gene>
    <name evidence="1" type="ORF">Vafri_18846</name>
</gene>
<reference evidence="1" key="1">
    <citation type="journal article" date="2021" name="Proc. Natl. Acad. Sci. U.S.A.">
        <title>Three genomes in the algal genus Volvox reveal the fate of a haploid sex-determining region after a transition to homothallism.</title>
        <authorList>
            <person name="Yamamoto K."/>
            <person name="Hamaji T."/>
            <person name="Kawai-Toyooka H."/>
            <person name="Matsuzaki R."/>
            <person name="Takahashi F."/>
            <person name="Nishimura Y."/>
            <person name="Kawachi M."/>
            <person name="Noguchi H."/>
            <person name="Minakuchi Y."/>
            <person name="Umen J.G."/>
            <person name="Toyoda A."/>
            <person name="Nozaki H."/>
        </authorList>
    </citation>
    <scope>NUCLEOTIDE SEQUENCE</scope>
    <source>
        <strain evidence="1">NIES-3780</strain>
    </source>
</reference>